<feature type="transmembrane region" description="Helical" evidence="6">
    <location>
        <begin position="232"/>
        <end position="253"/>
    </location>
</feature>
<dbReference type="PANTHER" id="PTHR30213">
    <property type="entry name" value="INNER MEMBRANE PROTEIN YHJD"/>
    <property type="match status" value="1"/>
</dbReference>
<comment type="subcellular location">
    <subcellularLocation>
        <location evidence="1">Cell membrane</location>
        <topology evidence="1">Multi-pass membrane protein</topology>
    </subcellularLocation>
</comment>
<keyword evidence="2" id="KW-1003">Cell membrane</keyword>
<dbReference type="InterPro" id="IPR017039">
    <property type="entry name" value="Virul_fac_BrkB"/>
</dbReference>
<dbReference type="AlphaFoldDB" id="A0A3B1A510"/>
<evidence type="ECO:0000256" key="3">
    <source>
        <dbReference type="ARBA" id="ARBA00022692"/>
    </source>
</evidence>
<keyword evidence="5 6" id="KW-0472">Membrane</keyword>
<dbReference type="NCBIfam" id="TIGR00765">
    <property type="entry name" value="yihY_not_rbn"/>
    <property type="match status" value="1"/>
</dbReference>
<proteinExistence type="predicted"/>
<dbReference type="EMBL" id="UOFR01000018">
    <property type="protein sequence ID" value="VAW93289.1"/>
    <property type="molecule type" value="Genomic_DNA"/>
</dbReference>
<dbReference type="GO" id="GO:0005886">
    <property type="term" value="C:plasma membrane"/>
    <property type="evidence" value="ECO:0007669"/>
    <property type="project" value="UniProtKB-SubCell"/>
</dbReference>
<name>A0A3B1A510_9ZZZZ</name>
<dbReference type="Pfam" id="PF03631">
    <property type="entry name" value="Virul_fac_BrkB"/>
    <property type="match status" value="1"/>
</dbReference>
<feature type="transmembrane region" description="Helical" evidence="6">
    <location>
        <begin position="197"/>
        <end position="225"/>
    </location>
</feature>
<organism evidence="7">
    <name type="scientific">hydrothermal vent metagenome</name>
    <dbReference type="NCBI Taxonomy" id="652676"/>
    <lineage>
        <taxon>unclassified sequences</taxon>
        <taxon>metagenomes</taxon>
        <taxon>ecological metagenomes</taxon>
    </lineage>
</organism>
<evidence type="ECO:0000256" key="2">
    <source>
        <dbReference type="ARBA" id="ARBA00022475"/>
    </source>
</evidence>
<sequence length="453" mass="51192">MIDYIQQIRLRIITLIWDTNVSCSPVWQRYLINTSRITYLTFRDLFFDGQLNLRAMSLVYTTLLSIVPLIAVSVSVLKGFGAHNQIEPALLNLLEPLGERGPEISATIMTFVNGINFGLLGSVGLMLLLYTVISLIHKIESAFNFTWHVTEERTFVRRFSDYFSVILIGPVLVFTAIGLTATLTNTTLYKAALDYDIFISLVSVFEITIPYTLIILAFTFLYVFIPNTKVKFSAALIGAIFAGLAWQSLGWLFASYVSKANYSAIYSAFAALFFFMIWVYISWTIILVGACIAFYYQNPAYRSRNKHKWTLSNRMKEIAVLTAMLKITECYYSTKRNITLNELIQYLNIPSESLAPIIQSLLRTNLLIRTDAEPAELIPGKAPDALTVDEILKVIRQAEEDNVVKISHLPEDDRITALYVNYQTAAQLAIQGMSLKDLLESDVYKSNLADKSV</sequence>
<feature type="transmembrane region" description="Helical" evidence="6">
    <location>
        <begin position="115"/>
        <end position="136"/>
    </location>
</feature>
<keyword evidence="3 6" id="KW-0812">Transmembrane</keyword>
<evidence type="ECO:0000313" key="7">
    <source>
        <dbReference type="EMBL" id="VAW93289.1"/>
    </source>
</evidence>
<gene>
    <name evidence="7" type="ORF">MNBD_GAMMA21-942</name>
</gene>
<protein>
    <submittedName>
        <fullName evidence="7">Ribonuclease BN</fullName>
    </submittedName>
</protein>
<feature type="transmembrane region" description="Helical" evidence="6">
    <location>
        <begin position="162"/>
        <end position="185"/>
    </location>
</feature>
<feature type="transmembrane region" description="Helical" evidence="6">
    <location>
        <begin position="58"/>
        <end position="77"/>
    </location>
</feature>
<evidence type="ECO:0000256" key="6">
    <source>
        <dbReference type="SAM" id="Phobius"/>
    </source>
</evidence>
<keyword evidence="4 6" id="KW-1133">Transmembrane helix</keyword>
<feature type="transmembrane region" description="Helical" evidence="6">
    <location>
        <begin position="265"/>
        <end position="296"/>
    </location>
</feature>
<reference evidence="7" key="1">
    <citation type="submission" date="2018-06" db="EMBL/GenBank/DDBJ databases">
        <authorList>
            <person name="Zhirakovskaya E."/>
        </authorList>
    </citation>
    <scope>NUCLEOTIDE SEQUENCE</scope>
</reference>
<evidence type="ECO:0000256" key="4">
    <source>
        <dbReference type="ARBA" id="ARBA00022989"/>
    </source>
</evidence>
<dbReference type="PANTHER" id="PTHR30213:SF0">
    <property type="entry name" value="UPF0761 MEMBRANE PROTEIN YIHY"/>
    <property type="match status" value="1"/>
</dbReference>
<evidence type="ECO:0000256" key="5">
    <source>
        <dbReference type="ARBA" id="ARBA00023136"/>
    </source>
</evidence>
<accession>A0A3B1A510</accession>
<evidence type="ECO:0000256" key="1">
    <source>
        <dbReference type="ARBA" id="ARBA00004651"/>
    </source>
</evidence>